<organism evidence="2 3">
    <name type="scientific">Plantactinospora mayteni</name>
    <dbReference type="NCBI Taxonomy" id="566021"/>
    <lineage>
        <taxon>Bacteria</taxon>
        <taxon>Bacillati</taxon>
        <taxon>Actinomycetota</taxon>
        <taxon>Actinomycetes</taxon>
        <taxon>Micromonosporales</taxon>
        <taxon>Micromonosporaceae</taxon>
        <taxon>Plantactinospora</taxon>
    </lineage>
</organism>
<dbReference type="EMBL" id="BONX01000032">
    <property type="protein sequence ID" value="GIG98181.1"/>
    <property type="molecule type" value="Genomic_DNA"/>
</dbReference>
<proteinExistence type="predicted"/>
<sequence>MFALGGWMAVTASEDTGLLIAASVISDGYFVADPGLYYRKWPGQMTGQAAHRDPAEHAARMQGRSPTLRPTAHVLIDDLSHLLAEVCARHVAHTLRFEHRIGKAAHVAWGCLAQFAALGRWQAEAQLDTQLVEKPLDIRFVINALSHAQQHVRPGQRHDGGHGRTRRTGGARRGHDGRI</sequence>
<feature type="region of interest" description="Disordered" evidence="1">
    <location>
        <begin position="149"/>
        <end position="179"/>
    </location>
</feature>
<dbReference type="RefSeq" id="WP_344920671.1">
    <property type="nucleotide sequence ID" value="NZ_BAAAZQ010000010.1"/>
</dbReference>
<keyword evidence="3" id="KW-1185">Reference proteome</keyword>
<reference evidence="2 3" key="1">
    <citation type="submission" date="2021-01" db="EMBL/GenBank/DDBJ databases">
        <title>Whole genome shotgun sequence of Plantactinospora mayteni NBRC 109088.</title>
        <authorList>
            <person name="Komaki H."/>
            <person name="Tamura T."/>
        </authorList>
    </citation>
    <scope>NUCLEOTIDE SEQUENCE [LARGE SCALE GENOMIC DNA]</scope>
    <source>
        <strain evidence="2 3">NBRC 109088</strain>
    </source>
</reference>
<feature type="compositionally biased region" description="Basic residues" evidence="1">
    <location>
        <begin position="163"/>
        <end position="172"/>
    </location>
</feature>
<evidence type="ECO:0000313" key="2">
    <source>
        <dbReference type="EMBL" id="GIG98181.1"/>
    </source>
</evidence>
<evidence type="ECO:0000313" key="3">
    <source>
        <dbReference type="Proteomes" id="UP000621500"/>
    </source>
</evidence>
<gene>
    <name evidence="2" type="ORF">Pma05_47540</name>
</gene>
<name>A0ABQ4EU51_9ACTN</name>
<evidence type="ECO:0000256" key="1">
    <source>
        <dbReference type="SAM" id="MobiDB-lite"/>
    </source>
</evidence>
<comment type="caution">
    <text evidence="2">The sequence shown here is derived from an EMBL/GenBank/DDBJ whole genome shotgun (WGS) entry which is preliminary data.</text>
</comment>
<protein>
    <submittedName>
        <fullName evidence="2">Uncharacterized protein</fullName>
    </submittedName>
</protein>
<accession>A0ABQ4EU51</accession>
<dbReference type="Proteomes" id="UP000621500">
    <property type="component" value="Unassembled WGS sequence"/>
</dbReference>